<dbReference type="AlphaFoldDB" id="A0AAW3WYY8"/>
<dbReference type="EMBL" id="JACOOW010000002">
    <property type="protein sequence ID" value="MBC5655697.1"/>
    <property type="molecule type" value="Genomic_DNA"/>
</dbReference>
<dbReference type="Gene3D" id="1.10.3470.10">
    <property type="entry name" value="ABC transporter involved in vitamin B12 uptake, BtuC"/>
    <property type="match status" value="1"/>
</dbReference>
<feature type="transmembrane region" description="Helical" evidence="8">
    <location>
        <begin position="81"/>
        <end position="101"/>
    </location>
</feature>
<feature type="transmembrane region" description="Helical" evidence="8">
    <location>
        <begin position="334"/>
        <end position="351"/>
    </location>
</feature>
<feature type="transmembrane region" description="Helical" evidence="8">
    <location>
        <begin position="139"/>
        <end position="163"/>
    </location>
</feature>
<keyword evidence="10" id="KW-1185">Reference proteome</keyword>
<evidence type="ECO:0000313" key="10">
    <source>
        <dbReference type="Proteomes" id="UP000653904"/>
    </source>
</evidence>
<feature type="transmembrane region" description="Helical" evidence="8">
    <location>
        <begin position="214"/>
        <end position="235"/>
    </location>
</feature>
<accession>A0AAW3WYY8</accession>
<dbReference type="Proteomes" id="UP000653904">
    <property type="component" value="Unassembled WGS sequence"/>
</dbReference>
<dbReference type="InterPro" id="IPR000522">
    <property type="entry name" value="ABC_transptr_permease_BtuC"/>
</dbReference>
<sequence length="358" mass="38715">MRSVSEANRQKQEKKQRNLAQAGRQVRIAAAFLLLIVLLLLSLIWSACSGSVSVPIMEFLQELREPKLRGMAWTIIWEIRLPRALAALILGGALALSGYLLQTFFHNPIAGPFVLGISSGSKLLVALVMVGFLEWNITINSGMLVAAAFAGALLSMLFVLLVARKMEQMAMLIVGGVMIGYICSAITDFVVTFASDADIVNLHNWSRGSFSGMTWENVAVMAGVTFVSAAAVFLLSKPIGAYQMGETYAKSMGVNVAHLRFFMVILSSILSGCVAAFAGPVSFVGIAVPHLIRWLFADTRPLVLIPGCFLGGSVFCLFSDWLARTVFAPTELSISTVTAVFGAPVVIFVMMRKHRKST</sequence>
<dbReference type="RefSeq" id="WP_118638279.1">
    <property type="nucleotide sequence ID" value="NZ_JACOOW010000002.1"/>
</dbReference>
<proteinExistence type="inferred from homology"/>
<evidence type="ECO:0000256" key="5">
    <source>
        <dbReference type="ARBA" id="ARBA00022692"/>
    </source>
</evidence>
<protein>
    <submittedName>
        <fullName evidence="9">Iron ABC transporter permease</fullName>
    </submittedName>
</protein>
<feature type="transmembrane region" description="Helical" evidence="8">
    <location>
        <begin position="113"/>
        <end position="133"/>
    </location>
</feature>
<evidence type="ECO:0000256" key="3">
    <source>
        <dbReference type="ARBA" id="ARBA00022448"/>
    </source>
</evidence>
<keyword evidence="4" id="KW-1003">Cell membrane</keyword>
<evidence type="ECO:0000256" key="7">
    <source>
        <dbReference type="ARBA" id="ARBA00023136"/>
    </source>
</evidence>
<comment type="caution">
    <text evidence="9">The sequence shown here is derived from an EMBL/GenBank/DDBJ whole genome shotgun (WGS) entry which is preliminary data.</text>
</comment>
<dbReference type="CDD" id="cd06550">
    <property type="entry name" value="TM_ABC_iron-siderophores_like"/>
    <property type="match status" value="1"/>
</dbReference>
<reference evidence="9 10" key="1">
    <citation type="submission" date="2020-08" db="EMBL/GenBank/DDBJ databases">
        <title>Genome public.</title>
        <authorList>
            <person name="Liu C."/>
            <person name="Sun Q."/>
        </authorList>
    </citation>
    <scope>NUCLEOTIDE SEQUENCE [LARGE SCALE GENOMIC DNA]</scope>
    <source>
        <strain evidence="9 10">BX14</strain>
    </source>
</reference>
<organism evidence="9 10">
    <name type="scientific">Clostridium segne</name>
    <dbReference type="NCBI Taxonomy" id="2763038"/>
    <lineage>
        <taxon>Bacteria</taxon>
        <taxon>Bacillati</taxon>
        <taxon>Bacillota</taxon>
        <taxon>Clostridia</taxon>
        <taxon>Eubacteriales</taxon>
        <taxon>Clostridiaceae</taxon>
        <taxon>Clostridium</taxon>
    </lineage>
</organism>
<feature type="transmembrane region" description="Helical" evidence="8">
    <location>
        <begin position="247"/>
        <end position="270"/>
    </location>
</feature>
<keyword evidence="7 8" id="KW-0472">Membrane</keyword>
<evidence type="ECO:0000256" key="6">
    <source>
        <dbReference type="ARBA" id="ARBA00022989"/>
    </source>
</evidence>
<comment type="similarity">
    <text evidence="2">Belongs to the binding-protein-dependent transport system permease family. FecCD subfamily.</text>
</comment>
<keyword evidence="3" id="KW-0813">Transport</keyword>
<dbReference type="PANTHER" id="PTHR30472:SF41">
    <property type="entry name" value="TRANSPORT SYSTEM PERMEASE PROTEIN"/>
    <property type="match status" value="1"/>
</dbReference>
<comment type="subcellular location">
    <subcellularLocation>
        <location evidence="1">Cell membrane</location>
        <topology evidence="1">Multi-pass membrane protein</topology>
    </subcellularLocation>
</comment>
<dbReference type="Pfam" id="PF01032">
    <property type="entry name" value="FecCD"/>
    <property type="match status" value="1"/>
</dbReference>
<evidence type="ECO:0000256" key="8">
    <source>
        <dbReference type="SAM" id="Phobius"/>
    </source>
</evidence>
<keyword evidence="6 8" id="KW-1133">Transmembrane helix</keyword>
<evidence type="ECO:0000256" key="1">
    <source>
        <dbReference type="ARBA" id="ARBA00004651"/>
    </source>
</evidence>
<evidence type="ECO:0000313" key="9">
    <source>
        <dbReference type="EMBL" id="MBC5655697.1"/>
    </source>
</evidence>
<dbReference type="GO" id="GO:0005886">
    <property type="term" value="C:plasma membrane"/>
    <property type="evidence" value="ECO:0007669"/>
    <property type="project" value="UniProtKB-SubCell"/>
</dbReference>
<feature type="transmembrane region" description="Helical" evidence="8">
    <location>
        <begin position="170"/>
        <end position="194"/>
    </location>
</feature>
<dbReference type="GO" id="GO:0033214">
    <property type="term" value="P:siderophore-iron import into cell"/>
    <property type="evidence" value="ECO:0007669"/>
    <property type="project" value="TreeGrafter"/>
</dbReference>
<dbReference type="InterPro" id="IPR037294">
    <property type="entry name" value="ABC_BtuC-like"/>
</dbReference>
<keyword evidence="5 8" id="KW-0812">Transmembrane</keyword>
<gene>
    <name evidence="9" type="ORF">H8S19_01130</name>
</gene>
<evidence type="ECO:0000256" key="4">
    <source>
        <dbReference type="ARBA" id="ARBA00022475"/>
    </source>
</evidence>
<dbReference type="GO" id="GO:0022857">
    <property type="term" value="F:transmembrane transporter activity"/>
    <property type="evidence" value="ECO:0007669"/>
    <property type="project" value="InterPro"/>
</dbReference>
<name>A0AAW3WYY8_9CLOT</name>
<evidence type="ECO:0000256" key="2">
    <source>
        <dbReference type="ARBA" id="ARBA00007935"/>
    </source>
</evidence>
<dbReference type="SUPFAM" id="SSF81345">
    <property type="entry name" value="ABC transporter involved in vitamin B12 uptake, BtuC"/>
    <property type="match status" value="1"/>
</dbReference>
<dbReference type="PANTHER" id="PTHR30472">
    <property type="entry name" value="FERRIC ENTEROBACTIN TRANSPORT SYSTEM PERMEASE PROTEIN"/>
    <property type="match status" value="1"/>
</dbReference>